<sequence>MQPGSDSEPTLTRDMHAKTSTLREGDMLDRLTEVNNLPSHSLGSPFLLAYDKQEARARDEKCILHCIILDYIKGDSQSFRSPHKYFVAHSVPIMHNNPTPQCCFDRNCIRSSFKTNRLWTSLYFHRYTIFLLTVRLFFRHIRMKRTRKGRKPDAAVKKVCDIEDLWKLQLEKITEMRKSGDAPVDTMGCHKLADPLATPETFRFQVLLALMLSSQTKDEVTSAAMMRLRNYGCNVDAMLKIPTSELEKLLCPVGFYRRKAEYIQKAAAILKEKYNGDVPDSLEGLCSLPGVGPKMAHLVLQIAYDKVDGIAVDTHVHRIVNRLGWMKTDTPEKTRAKLQELLPRSYWTTINPLLVGFGQQTCLPVKPKCGICLCQEICPSSTAKPSKKSSGETN</sequence>
<dbReference type="Pfam" id="PF00633">
    <property type="entry name" value="HHH"/>
    <property type="match status" value="1"/>
</dbReference>
<evidence type="ECO:0000256" key="4">
    <source>
        <dbReference type="ARBA" id="ARBA00022723"/>
    </source>
</evidence>
<dbReference type="CDD" id="cd00056">
    <property type="entry name" value="ENDO3c"/>
    <property type="match status" value="1"/>
</dbReference>
<dbReference type="GO" id="GO:0003677">
    <property type="term" value="F:DNA binding"/>
    <property type="evidence" value="ECO:0007669"/>
    <property type="project" value="UniProtKB-UniRule"/>
</dbReference>
<dbReference type="PROSITE" id="PS00764">
    <property type="entry name" value="ENDONUCLEASE_III_1"/>
    <property type="match status" value="1"/>
</dbReference>
<dbReference type="InterPro" id="IPR011257">
    <property type="entry name" value="DNA_glycosylase"/>
</dbReference>
<evidence type="ECO:0000256" key="10">
    <source>
        <dbReference type="ARBA" id="ARBA00023204"/>
    </source>
</evidence>
<dbReference type="Gene3D" id="1.10.1670.10">
    <property type="entry name" value="Helix-hairpin-Helix base-excision DNA repair enzymes (C-terminal)"/>
    <property type="match status" value="1"/>
</dbReference>
<keyword evidence="10 14" id="KW-0234">DNA repair</keyword>
<dbReference type="GO" id="GO:0005739">
    <property type="term" value="C:mitochondrion"/>
    <property type="evidence" value="ECO:0007669"/>
    <property type="project" value="UniProtKB-SubCell"/>
</dbReference>
<dbReference type="GO" id="GO:0051539">
    <property type="term" value="F:4 iron, 4 sulfur cluster binding"/>
    <property type="evidence" value="ECO:0007669"/>
    <property type="project" value="UniProtKB-KW"/>
</dbReference>
<dbReference type="InterPro" id="IPR000445">
    <property type="entry name" value="HhH_motif"/>
</dbReference>
<keyword evidence="9" id="KW-0411">Iron-sulfur</keyword>
<evidence type="ECO:0000256" key="5">
    <source>
        <dbReference type="ARBA" id="ARBA00022763"/>
    </source>
</evidence>
<reference evidence="17" key="1">
    <citation type="journal article" date="2015" name="Nat. Genet.">
        <title>The genome and transcriptome of the zoonotic hookworm Ancylostoma ceylanicum identify infection-specific gene families.</title>
        <authorList>
            <person name="Schwarz E.M."/>
            <person name="Hu Y."/>
            <person name="Antoshechkin I."/>
            <person name="Miller M.M."/>
            <person name="Sternberg P.W."/>
            <person name="Aroian R.V."/>
        </authorList>
    </citation>
    <scope>NUCLEOTIDE SEQUENCE</scope>
    <source>
        <strain evidence="17">HY135</strain>
    </source>
</reference>
<dbReference type="SMART" id="SM00478">
    <property type="entry name" value="ENDO3c"/>
    <property type="match status" value="1"/>
</dbReference>
<keyword evidence="14" id="KW-0539">Nucleus</keyword>
<dbReference type="STRING" id="53326.A0A016TTZ5"/>
<dbReference type="GO" id="GO:0005634">
    <property type="term" value="C:nucleus"/>
    <property type="evidence" value="ECO:0007669"/>
    <property type="project" value="UniProtKB-SubCell"/>
</dbReference>
<dbReference type="Gene3D" id="1.10.340.30">
    <property type="entry name" value="Hypothetical protein, domain 2"/>
    <property type="match status" value="1"/>
</dbReference>
<dbReference type="InterPro" id="IPR030841">
    <property type="entry name" value="NTH1"/>
</dbReference>
<comment type="similarity">
    <text evidence="2 14">Belongs to the Nth/MutY family.</text>
</comment>
<dbReference type="HAMAP" id="MF_03183">
    <property type="entry name" value="Endonuclease_III_Nth"/>
    <property type="match status" value="1"/>
</dbReference>
<comment type="caution">
    <text evidence="16">The sequence shown here is derived from an EMBL/GenBank/DDBJ whole genome shotgun (WGS) entry which is preliminary data.</text>
</comment>
<dbReference type="InterPro" id="IPR023170">
    <property type="entry name" value="HhH_base_excis_C"/>
</dbReference>
<dbReference type="Pfam" id="PF00730">
    <property type="entry name" value="HhH-GPD"/>
    <property type="match status" value="1"/>
</dbReference>
<dbReference type="SUPFAM" id="SSF48150">
    <property type="entry name" value="DNA-glycosylase"/>
    <property type="match status" value="1"/>
</dbReference>
<dbReference type="PANTHER" id="PTHR43286">
    <property type="entry name" value="ENDONUCLEASE III-LIKE PROTEIN 1"/>
    <property type="match status" value="1"/>
</dbReference>
<comment type="catalytic activity">
    <reaction evidence="13 14">
        <text>2'-deoxyribonucleotide-(2'-deoxyribose 5'-phosphate)-2'-deoxyribonucleotide-DNA = a 3'-end 2'-deoxyribonucleotide-(2,3-dehydro-2,3-deoxyribose 5'-phosphate)-DNA + a 5'-end 5'-phospho-2'-deoxyribonucleoside-DNA + H(+)</text>
        <dbReference type="Rhea" id="RHEA:66592"/>
        <dbReference type="Rhea" id="RHEA-COMP:13180"/>
        <dbReference type="Rhea" id="RHEA-COMP:16897"/>
        <dbReference type="Rhea" id="RHEA-COMP:17067"/>
        <dbReference type="ChEBI" id="CHEBI:15378"/>
        <dbReference type="ChEBI" id="CHEBI:136412"/>
        <dbReference type="ChEBI" id="CHEBI:157695"/>
        <dbReference type="ChEBI" id="CHEBI:167181"/>
        <dbReference type="EC" id="4.2.99.18"/>
    </reaction>
</comment>
<dbReference type="AlphaFoldDB" id="A0A016TTZ5"/>
<evidence type="ECO:0000256" key="8">
    <source>
        <dbReference type="ARBA" id="ARBA00023004"/>
    </source>
</evidence>
<keyword evidence="17" id="KW-1185">Reference proteome</keyword>
<dbReference type="InterPro" id="IPR004036">
    <property type="entry name" value="Endonuclease-III-like_CS2"/>
</dbReference>
<comment type="function">
    <text evidence="14">Bifunctional DNA N-glycosylase with associated apurinic/apyrimidinic (AP) lyase function that catalyzes the first step in base excision repair (BER), the primary repair pathway for the repair of oxidative DNA damage. The DNA N-glycosylase activity releases the damaged DNA base from DNA by cleaving the N-glycosidic bond, leaving an AP site. The AP lyase activity cleaves the phosphodiester bond 3' to the AP site by a beta-elimination. Primarily recognizes and repairs oxidative base damage of pyrimidines.</text>
</comment>
<comment type="caution">
    <text evidence="14">Lacks conserved residue(s) required for the propagation of feature annotation.</text>
</comment>
<dbReference type="GO" id="GO:0006289">
    <property type="term" value="P:nucleotide-excision repair"/>
    <property type="evidence" value="ECO:0007669"/>
    <property type="project" value="TreeGrafter"/>
</dbReference>
<organism evidence="16 17">
    <name type="scientific">Ancylostoma ceylanicum</name>
    <dbReference type="NCBI Taxonomy" id="53326"/>
    <lineage>
        <taxon>Eukaryota</taxon>
        <taxon>Metazoa</taxon>
        <taxon>Ecdysozoa</taxon>
        <taxon>Nematoda</taxon>
        <taxon>Chromadorea</taxon>
        <taxon>Rhabditida</taxon>
        <taxon>Rhabditina</taxon>
        <taxon>Rhabditomorpha</taxon>
        <taxon>Strongyloidea</taxon>
        <taxon>Ancylostomatidae</taxon>
        <taxon>Ancylostomatinae</taxon>
        <taxon>Ancylostoma</taxon>
    </lineage>
</organism>
<evidence type="ECO:0000256" key="7">
    <source>
        <dbReference type="ARBA" id="ARBA00022946"/>
    </source>
</evidence>
<comment type="cofactor">
    <cofactor evidence="1">
        <name>[4Fe-4S] cluster</name>
        <dbReference type="ChEBI" id="CHEBI:49883"/>
    </cofactor>
</comment>
<dbReference type="InterPro" id="IPR003651">
    <property type="entry name" value="Endonuclease3_FeS-loop_motif"/>
</dbReference>
<keyword evidence="6 14" id="KW-0378">Hydrolase</keyword>
<dbReference type="PROSITE" id="PS01155">
    <property type="entry name" value="ENDONUCLEASE_III_2"/>
    <property type="match status" value="1"/>
</dbReference>
<evidence type="ECO:0000256" key="6">
    <source>
        <dbReference type="ARBA" id="ARBA00022801"/>
    </source>
</evidence>
<evidence type="ECO:0000256" key="1">
    <source>
        <dbReference type="ARBA" id="ARBA00001966"/>
    </source>
</evidence>
<dbReference type="FunFam" id="1.10.340.30:FF:000005">
    <property type="entry name" value="Endonuclease III-like protein 1"/>
    <property type="match status" value="1"/>
</dbReference>
<dbReference type="GO" id="GO:0000703">
    <property type="term" value="F:oxidized pyrimidine nucleobase lesion DNA N-glycosylase activity"/>
    <property type="evidence" value="ECO:0007669"/>
    <property type="project" value="UniProtKB-UniRule"/>
</dbReference>
<dbReference type="PANTHER" id="PTHR43286:SF1">
    <property type="entry name" value="ENDONUCLEASE III-LIKE PROTEIN 1"/>
    <property type="match status" value="1"/>
</dbReference>
<keyword evidence="7" id="KW-0809">Transit peptide</keyword>
<keyword evidence="12 14" id="KW-0326">Glycosidase</keyword>
<keyword evidence="3" id="KW-0004">4Fe-4S</keyword>
<dbReference type="GO" id="GO:0140078">
    <property type="term" value="F:class I DNA-(apurinic or apyrimidinic site) endonuclease activity"/>
    <property type="evidence" value="ECO:0007669"/>
    <property type="project" value="UniProtKB-EC"/>
</dbReference>
<evidence type="ECO:0000256" key="9">
    <source>
        <dbReference type="ARBA" id="ARBA00023014"/>
    </source>
</evidence>
<dbReference type="GO" id="GO:0006285">
    <property type="term" value="P:base-excision repair, AP site formation"/>
    <property type="evidence" value="ECO:0007669"/>
    <property type="project" value="UniProtKB-UniRule"/>
</dbReference>
<dbReference type="InterPro" id="IPR004035">
    <property type="entry name" value="Endouclease-III_FeS-bd_BS"/>
</dbReference>
<dbReference type="OrthoDB" id="2099276at2759"/>
<gene>
    <name evidence="16" type="primary">Acey_s0077.g1118</name>
    <name evidence="16" type="synonym">Acey-nth-1</name>
    <name evidence="14" type="synonym">NTH1</name>
    <name evidence="16" type="ORF">Y032_0077g1118</name>
</gene>
<proteinExistence type="inferred from homology"/>
<dbReference type="GO" id="GO:0046872">
    <property type="term" value="F:metal ion binding"/>
    <property type="evidence" value="ECO:0007669"/>
    <property type="project" value="UniProtKB-KW"/>
</dbReference>
<keyword evidence="5 14" id="KW-0227">DNA damage</keyword>
<feature type="domain" description="HhH-GPD" evidence="15">
    <location>
        <begin position="212"/>
        <end position="360"/>
    </location>
</feature>
<protein>
    <recommendedName>
        <fullName evidence="14">Endonuclease III homolog</fullName>
        <ecNumber evidence="14">3.2.2.-</ecNumber>
        <ecNumber evidence="14">4.2.99.18</ecNumber>
    </recommendedName>
    <alternativeName>
        <fullName evidence="14">Bifunctional DNA N-glycosylase/DNA-(apurinic or apyrimidinic site) lyase</fullName>
        <shortName evidence="14">DNA glycosylase/AP lyase</shortName>
    </alternativeName>
</protein>
<evidence type="ECO:0000256" key="14">
    <source>
        <dbReference type="HAMAP-Rule" id="MF_03183"/>
    </source>
</evidence>
<evidence type="ECO:0000313" key="17">
    <source>
        <dbReference type="Proteomes" id="UP000024635"/>
    </source>
</evidence>
<evidence type="ECO:0000256" key="2">
    <source>
        <dbReference type="ARBA" id="ARBA00008343"/>
    </source>
</evidence>
<evidence type="ECO:0000313" key="16">
    <source>
        <dbReference type="EMBL" id="EYC06275.1"/>
    </source>
</evidence>
<comment type="subcellular location">
    <subcellularLocation>
        <location evidence="14">Nucleus</location>
    </subcellularLocation>
    <subcellularLocation>
        <location evidence="14">Mitochondrion</location>
    </subcellularLocation>
</comment>
<evidence type="ECO:0000256" key="12">
    <source>
        <dbReference type="ARBA" id="ARBA00023295"/>
    </source>
</evidence>
<keyword evidence="11 14" id="KW-0456">Lyase</keyword>
<evidence type="ECO:0000259" key="15">
    <source>
        <dbReference type="SMART" id="SM00478"/>
    </source>
</evidence>
<dbReference type="SMART" id="SM00525">
    <property type="entry name" value="FES"/>
    <property type="match status" value="1"/>
</dbReference>
<evidence type="ECO:0000256" key="11">
    <source>
        <dbReference type="ARBA" id="ARBA00023239"/>
    </source>
</evidence>
<dbReference type="InterPro" id="IPR003265">
    <property type="entry name" value="HhH-GPD_domain"/>
</dbReference>
<dbReference type="EC" id="4.2.99.18" evidence="14"/>
<dbReference type="Proteomes" id="UP000024635">
    <property type="component" value="Unassembled WGS sequence"/>
</dbReference>
<keyword evidence="4" id="KW-0479">Metal-binding</keyword>
<name>A0A016TTZ5_9BILA</name>
<dbReference type="EC" id="3.2.2.-" evidence="14"/>
<keyword evidence="14" id="KW-0496">Mitochondrion</keyword>
<evidence type="ECO:0000256" key="3">
    <source>
        <dbReference type="ARBA" id="ARBA00022485"/>
    </source>
</evidence>
<keyword evidence="8" id="KW-0408">Iron</keyword>
<accession>A0A016TTZ5</accession>
<evidence type="ECO:0000256" key="13">
    <source>
        <dbReference type="ARBA" id="ARBA00044632"/>
    </source>
</evidence>
<dbReference type="EMBL" id="JARK01001413">
    <property type="protein sequence ID" value="EYC06275.1"/>
    <property type="molecule type" value="Genomic_DNA"/>
</dbReference>